<accession>A0AA86PLL7</accession>
<sequence>MIISQQSNASENKLRNVNKYKRDVKNQQLVINDDKNVSNLQFVEDLEVNNLTIVKCPSIVIQSLPQRVLELRIYESCLQNVQDIANMRQLTVLDLNFNYISELGFLNNLHNITKLYLYANRIRQLKALEGLQNLQHLNLGSNRISNIQPLSKLTNLFYLNLGNNQIRDISALRLMTDLQELYLLNNQIGHIKALSYLTNLKWLDLSNNQITSVPELKSMCQLGYLNVSCNKLLCLSPINSLTQLKKLHIATNFIMNMSPVKHMDLMNDVERETQLEPTKELVLENQHIEIVYRTFDQLDGVQTNFKKLKKIMKINTLKISSLLSQLNQSAIQFSVNVSELFTMLGLASQ</sequence>
<dbReference type="EMBL" id="CATOUU010000697">
    <property type="protein sequence ID" value="CAI9942071.1"/>
    <property type="molecule type" value="Genomic_DNA"/>
</dbReference>
<dbReference type="SUPFAM" id="SSF52058">
    <property type="entry name" value="L domain-like"/>
    <property type="match status" value="1"/>
</dbReference>
<dbReference type="EMBL" id="CAXDID020000030">
    <property type="protein sequence ID" value="CAL5993721.1"/>
    <property type="molecule type" value="Genomic_DNA"/>
</dbReference>
<evidence type="ECO:0000313" key="5">
    <source>
        <dbReference type="EMBL" id="CAL5993721.1"/>
    </source>
</evidence>
<dbReference type="PANTHER" id="PTHR46652">
    <property type="entry name" value="LEUCINE-RICH REPEAT AND IQ DOMAIN-CONTAINING PROTEIN 1-RELATED"/>
    <property type="match status" value="1"/>
</dbReference>
<keyword evidence="7" id="KW-1185">Reference proteome</keyword>
<reference evidence="4" key="1">
    <citation type="submission" date="2023-06" db="EMBL/GenBank/DDBJ databases">
        <authorList>
            <person name="Kurt Z."/>
        </authorList>
    </citation>
    <scope>NUCLEOTIDE SEQUENCE</scope>
</reference>
<dbReference type="InterPro" id="IPR001611">
    <property type="entry name" value="Leu-rich_rpt"/>
</dbReference>
<dbReference type="Pfam" id="PF12799">
    <property type="entry name" value="LRR_4"/>
    <property type="match status" value="3"/>
</dbReference>
<dbReference type="InterPro" id="IPR032675">
    <property type="entry name" value="LRR_dom_sf"/>
</dbReference>
<dbReference type="SMART" id="SM00364">
    <property type="entry name" value="LRR_BAC"/>
    <property type="match status" value="3"/>
</dbReference>
<keyword evidence="2" id="KW-0677">Repeat</keyword>
<dbReference type="Proteomes" id="UP001642409">
    <property type="component" value="Unassembled WGS sequence"/>
</dbReference>
<evidence type="ECO:0000313" key="7">
    <source>
        <dbReference type="Proteomes" id="UP001642409"/>
    </source>
</evidence>
<dbReference type="InterPro" id="IPR050836">
    <property type="entry name" value="SDS22/Internalin_LRR"/>
</dbReference>
<evidence type="ECO:0000256" key="2">
    <source>
        <dbReference type="ARBA" id="ARBA00022737"/>
    </source>
</evidence>
<name>A0AA86PLL7_9EUKA</name>
<dbReference type="SMART" id="SM00369">
    <property type="entry name" value="LRR_TYP"/>
    <property type="match status" value="6"/>
</dbReference>
<protein>
    <submittedName>
        <fullName evidence="4 5">Phosphoprotein phosphatase</fullName>
    </submittedName>
</protein>
<dbReference type="PANTHER" id="PTHR46652:SF3">
    <property type="entry name" value="LEUCINE-RICH REPEAT-CONTAINING PROTEIN 9"/>
    <property type="match status" value="1"/>
</dbReference>
<organism evidence="4">
    <name type="scientific">Hexamita inflata</name>
    <dbReference type="NCBI Taxonomy" id="28002"/>
    <lineage>
        <taxon>Eukaryota</taxon>
        <taxon>Metamonada</taxon>
        <taxon>Diplomonadida</taxon>
        <taxon>Hexamitidae</taxon>
        <taxon>Hexamitinae</taxon>
        <taxon>Hexamita</taxon>
    </lineage>
</organism>
<evidence type="ECO:0000256" key="1">
    <source>
        <dbReference type="ARBA" id="ARBA00022614"/>
    </source>
</evidence>
<gene>
    <name evidence="5" type="ORF">HINF_LOCUS13206</name>
    <name evidence="6" type="ORF">HINF_LOCUS13209</name>
    <name evidence="3" type="ORF">HINF_LOCUS29716</name>
    <name evidence="4" type="ORF">HINF_LOCUS29719</name>
</gene>
<dbReference type="PROSITE" id="PS51450">
    <property type="entry name" value="LRR"/>
    <property type="match status" value="7"/>
</dbReference>
<dbReference type="EMBL" id="CATOUU010000697">
    <property type="protein sequence ID" value="CAI9942074.1"/>
    <property type="molecule type" value="Genomic_DNA"/>
</dbReference>
<proteinExistence type="predicted"/>
<dbReference type="Gene3D" id="3.80.10.10">
    <property type="entry name" value="Ribonuclease Inhibitor"/>
    <property type="match status" value="1"/>
</dbReference>
<dbReference type="AlphaFoldDB" id="A0AA86PLL7"/>
<evidence type="ECO:0000313" key="6">
    <source>
        <dbReference type="EMBL" id="CAL5993727.1"/>
    </source>
</evidence>
<comment type="caution">
    <text evidence="4">The sequence shown here is derived from an EMBL/GenBank/DDBJ whole genome shotgun (WGS) entry which is preliminary data.</text>
</comment>
<dbReference type="InterPro" id="IPR003591">
    <property type="entry name" value="Leu-rich_rpt_typical-subtyp"/>
</dbReference>
<evidence type="ECO:0000313" key="3">
    <source>
        <dbReference type="EMBL" id="CAI9942071.1"/>
    </source>
</evidence>
<dbReference type="EMBL" id="CAXDID020000030">
    <property type="protein sequence ID" value="CAL5993727.1"/>
    <property type="molecule type" value="Genomic_DNA"/>
</dbReference>
<evidence type="ECO:0000313" key="4">
    <source>
        <dbReference type="EMBL" id="CAI9942074.1"/>
    </source>
</evidence>
<reference evidence="5 7" key="2">
    <citation type="submission" date="2024-07" db="EMBL/GenBank/DDBJ databases">
        <authorList>
            <person name="Akdeniz Z."/>
        </authorList>
    </citation>
    <scope>NUCLEOTIDE SEQUENCE [LARGE SCALE GENOMIC DNA]</scope>
</reference>
<dbReference type="InterPro" id="IPR025875">
    <property type="entry name" value="Leu-rich_rpt_4"/>
</dbReference>
<keyword evidence="1" id="KW-0433">Leucine-rich repeat</keyword>
<dbReference type="SMART" id="SM00365">
    <property type="entry name" value="LRR_SD22"/>
    <property type="match status" value="7"/>
</dbReference>